<evidence type="ECO:0000313" key="5">
    <source>
        <dbReference type="Proteomes" id="UP001358586"/>
    </source>
</evidence>
<comment type="similarity">
    <text evidence="1">Belongs to the SS18 family.</text>
</comment>
<dbReference type="Pfam" id="PF05030">
    <property type="entry name" value="SSXT"/>
    <property type="match status" value="1"/>
</dbReference>
<proteinExistence type="inferred from homology"/>
<reference evidence="4 5" key="1">
    <citation type="submission" date="2023-03" db="EMBL/GenBank/DDBJ databases">
        <title>WGS of Gossypium arboreum.</title>
        <authorList>
            <person name="Yu D."/>
        </authorList>
    </citation>
    <scope>NUCLEOTIDE SEQUENCE [LARGE SCALE GENOMIC DNA]</scope>
    <source>
        <tissue evidence="4">Leaf</tissue>
    </source>
</reference>
<dbReference type="EMBL" id="JARKNE010000001">
    <property type="protein sequence ID" value="KAK5846620.1"/>
    <property type="molecule type" value="Genomic_DNA"/>
</dbReference>
<evidence type="ECO:0000313" key="4">
    <source>
        <dbReference type="EMBL" id="KAK5846620.1"/>
    </source>
</evidence>
<dbReference type="InterPro" id="IPR007726">
    <property type="entry name" value="SS18_N"/>
</dbReference>
<evidence type="ECO:0000256" key="2">
    <source>
        <dbReference type="SAM" id="MobiDB-lite"/>
    </source>
</evidence>
<comment type="caution">
    <text evidence="4">The sequence shown here is derived from an EMBL/GenBank/DDBJ whole genome shotgun (WGS) entry which is preliminary data.</text>
</comment>
<keyword evidence="5" id="KW-1185">Reference proteome</keyword>
<sequence>MQQPPQLMNITTEQIQKYLDENKDLIMAIMENHNQGKLAASASYQAQLQQNLMYLAKIADAQPQASASASSQSLQIPPQSAIPQEQHVSAQAAMAKQHPCFLAPKLPFHLNDQPQQQQPEQSVYLQQQQFNQPQVGLRSVSPSGTYLGVQTGMGNNFMSIQGNKQDSSEDVGGEDGDDGYDNNGPSDHEVEDYSDPNLDEVSDDIDDEDADNDGNVNASSVDNPSRGIMICNDLGPYVDRRPRCGAFI</sequence>
<accession>A0ABR0R535</accession>
<feature type="region of interest" description="Disordered" evidence="2">
    <location>
        <begin position="157"/>
        <end position="227"/>
    </location>
</feature>
<dbReference type="Proteomes" id="UP001358586">
    <property type="component" value="Chromosome 1"/>
</dbReference>
<organism evidence="4 5">
    <name type="scientific">Gossypium arboreum</name>
    <name type="common">Tree cotton</name>
    <name type="synonym">Gossypium nanking</name>
    <dbReference type="NCBI Taxonomy" id="29729"/>
    <lineage>
        <taxon>Eukaryota</taxon>
        <taxon>Viridiplantae</taxon>
        <taxon>Streptophyta</taxon>
        <taxon>Embryophyta</taxon>
        <taxon>Tracheophyta</taxon>
        <taxon>Spermatophyta</taxon>
        <taxon>Magnoliopsida</taxon>
        <taxon>eudicotyledons</taxon>
        <taxon>Gunneridae</taxon>
        <taxon>Pentapetalae</taxon>
        <taxon>rosids</taxon>
        <taxon>malvids</taxon>
        <taxon>Malvales</taxon>
        <taxon>Malvaceae</taxon>
        <taxon>Malvoideae</taxon>
        <taxon>Gossypium</taxon>
    </lineage>
</organism>
<evidence type="ECO:0000259" key="3">
    <source>
        <dbReference type="Pfam" id="PF05030"/>
    </source>
</evidence>
<name>A0ABR0R535_GOSAR</name>
<feature type="compositionally biased region" description="Acidic residues" evidence="2">
    <location>
        <begin position="189"/>
        <end position="212"/>
    </location>
</feature>
<feature type="domain" description="SS18 N-terminal" evidence="3">
    <location>
        <begin position="10"/>
        <end position="66"/>
    </location>
</feature>
<evidence type="ECO:0000256" key="1">
    <source>
        <dbReference type="ARBA" id="ARBA00007945"/>
    </source>
</evidence>
<gene>
    <name evidence="4" type="ORF">PVK06_002914</name>
</gene>
<feature type="compositionally biased region" description="Acidic residues" evidence="2">
    <location>
        <begin position="168"/>
        <end position="180"/>
    </location>
</feature>
<protein>
    <recommendedName>
        <fullName evidence="3">SS18 N-terminal domain-containing protein</fullName>
    </recommendedName>
</protein>